<evidence type="ECO:0000313" key="2">
    <source>
        <dbReference type="EMBL" id="KAK4442427.1"/>
    </source>
</evidence>
<evidence type="ECO:0000313" key="3">
    <source>
        <dbReference type="Proteomes" id="UP001321760"/>
    </source>
</evidence>
<feature type="domain" description="Dienelactone hydrolase" evidence="1">
    <location>
        <begin position="47"/>
        <end position="265"/>
    </location>
</feature>
<dbReference type="Gene3D" id="3.40.50.1820">
    <property type="entry name" value="alpha/beta hydrolase"/>
    <property type="match status" value="1"/>
</dbReference>
<keyword evidence="3" id="KW-1185">Reference proteome</keyword>
<reference evidence="2" key="2">
    <citation type="submission" date="2023-05" db="EMBL/GenBank/DDBJ databases">
        <authorList>
            <consortium name="Lawrence Berkeley National Laboratory"/>
            <person name="Steindorff A."/>
            <person name="Hensen N."/>
            <person name="Bonometti L."/>
            <person name="Westerberg I."/>
            <person name="Brannstrom I.O."/>
            <person name="Guillou S."/>
            <person name="Cros-Aarteil S."/>
            <person name="Calhoun S."/>
            <person name="Haridas S."/>
            <person name="Kuo A."/>
            <person name="Mondo S."/>
            <person name="Pangilinan J."/>
            <person name="Riley R."/>
            <person name="Labutti K."/>
            <person name="Andreopoulos B."/>
            <person name="Lipzen A."/>
            <person name="Chen C."/>
            <person name="Yanf M."/>
            <person name="Daum C."/>
            <person name="Ng V."/>
            <person name="Clum A."/>
            <person name="Ohm R."/>
            <person name="Martin F."/>
            <person name="Silar P."/>
            <person name="Natvig D."/>
            <person name="Lalanne C."/>
            <person name="Gautier V."/>
            <person name="Ament-Velasquez S.L."/>
            <person name="Kruys A."/>
            <person name="Hutchinson M.I."/>
            <person name="Powell A.J."/>
            <person name="Barry K."/>
            <person name="Miller A.N."/>
            <person name="Grigoriev I.V."/>
            <person name="Debuchy R."/>
            <person name="Gladieux P."/>
            <person name="Thoren M.H."/>
            <person name="Johannesson H."/>
        </authorList>
    </citation>
    <scope>NUCLEOTIDE SEQUENCE</scope>
    <source>
        <strain evidence="2">PSN243</strain>
    </source>
</reference>
<name>A0AAV9G2W7_9PEZI</name>
<dbReference type="PANTHER" id="PTHR17630">
    <property type="entry name" value="DIENELACTONE HYDROLASE"/>
    <property type="match status" value="1"/>
</dbReference>
<organism evidence="2 3">
    <name type="scientific">Podospora aff. communis PSN243</name>
    <dbReference type="NCBI Taxonomy" id="3040156"/>
    <lineage>
        <taxon>Eukaryota</taxon>
        <taxon>Fungi</taxon>
        <taxon>Dikarya</taxon>
        <taxon>Ascomycota</taxon>
        <taxon>Pezizomycotina</taxon>
        <taxon>Sordariomycetes</taxon>
        <taxon>Sordariomycetidae</taxon>
        <taxon>Sordariales</taxon>
        <taxon>Podosporaceae</taxon>
        <taxon>Podospora</taxon>
    </lineage>
</organism>
<proteinExistence type="predicted"/>
<reference evidence="2" key="1">
    <citation type="journal article" date="2023" name="Mol. Phylogenet. Evol.">
        <title>Genome-scale phylogeny and comparative genomics of the fungal order Sordariales.</title>
        <authorList>
            <person name="Hensen N."/>
            <person name="Bonometti L."/>
            <person name="Westerberg I."/>
            <person name="Brannstrom I.O."/>
            <person name="Guillou S."/>
            <person name="Cros-Aarteil S."/>
            <person name="Calhoun S."/>
            <person name="Haridas S."/>
            <person name="Kuo A."/>
            <person name="Mondo S."/>
            <person name="Pangilinan J."/>
            <person name="Riley R."/>
            <person name="LaButti K."/>
            <person name="Andreopoulos B."/>
            <person name="Lipzen A."/>
            <person name="Chen C."/>
            <person name="Yan M."/>
            <person name="Daum C."/>
            <person name="Ng V."/>
            <person name="Clum A."/>
            <person name="Steindorff A."/>
            <person name="Ohm R.A."/>
            <person name="Martin F."/>
            <person name="Silar P."/>
            <person name="Natvig D.O."/>
            <person name="Lalanne C."/>
            <person name="Gautier V."/>
            <person name="Ament-Velasquez S.L."/>
            <person name="Kruys A."/>
            <person name="Hutchinson M.I."/>
            <person name="Powell A.J."/>
            <person name="Barry K."/>
            <person name="Miller A.N."/>
            <person name="Grigoriev I.V."/>
            <person name="Debuchy R."/>
            <person name="Gladieux P."/>
            <person name="Hiltunen Thoren M."/>
            <person name="Johannesson H."/>
        </authorList>
    </citation>
    <scope>NUCLEOTIDE SEQUENCE</scope>
    <source>
        <strain evidence="2">PSN243</strain>
    </source>
</reference>
<dbReference type="SUPFAM" id="SSF53474">
    <property type="entry name" value="alpha/beta-Hydrolases"/>
    <property type="match status" value="1"/>
</dbReference>
<dbReference type="Proteomes" id="UP001321760">
    <property type="component" value="Unassembled WGS sequence"/>
</dbReference>
<evidence type="ECO:0000259" key="1">
    <source>
        <dbReference type="Pfam" id="PF01738"/>
    </source>
</evidence>
<dbReference type="PANTHER" id="PTHR17630:SF44">
    <property type="entry name" value="PROTEIN AIM2"/>
    <property type="match status" value="1"/>
</dbReference>
<dbReference type="InterPro" id="IPR002925">
    <property type="entry name" value="Dienelactn_hydro"/>
</dbReference>
<feature type="non-terminal residue" evidence="2">
    <location>
        <position position="1"/>
    </location>
</feature>
<dbReference type="EMBL" id="MU866017">
    <property type="protein sequence ID" value="KAK4442427.1"/>
    <property type="molecule type" value="Genomic_DNA"/>
</dbReference>
<accession>A0AAV9G2W7</accession>
<gene>
    <name evidence="2" type="ORF">QBC34DRAFT_454901</name>
</gene>
<keyword evidence="2" id="KW-0378">Hydrolase</keyword>
<dbReference type="Pfam" id="PF01738">
    <property type="entry name" value="DLH"/>
    <property type="match status" value="1"/>
</dbReference>
<protein>
    <submittedName>
        <fullName evidence="2">Dienelactone hydrolase</fullName>
    </submittedName>
</protein>
<dbReference type="AlphaFoldDB" id="A0AAV9G2W7"/>
<comment type="caution">
    <text evidence="2">The sequence shown here is derived from an EMBL/GenBank/DDBJ whole genome shotgun (WGS) entry which is preliminary data.</text>
</comment>
<dbReference type="GO" id="GO:0016787">
    <property type="term" value="F:hydrolase activity"/>
    <property type="evidence" value="ECO:0007669"/>
    <property type="project" value="UniProtKB-KW"/>
</dbReference>
<dbReference type="InterPro" id="IPR029058">
    <property type="entry name" value="AB_hydrolase_fold"/>
</dbReference>
<sequence>NPPAACCVTGHEHSGTPTGTFIQLPNTTITAYLTIPPTTPPTTQTTTTHPTTKAILFIPDVLGLWPNNLLLADRFASETGHLVLLPDIYTSDPFKLHKPFSLIEPTDDLVTDWAARGSDGKSPHTPAQIDPIVDASITYLRAVHSVARLGAVGYCLGAKYLVRFLDTTKGKIDVGFVAHPSFVTEEELWASRGPLSVAAAEGDLIFTKELRHKTEEILKKKGEVWSIGLLGGVAHGFAVRGHPESTLDEWAKEEALGMAVRFFGTWL</sequence>